<evidence type="ECO:0000313" key="6">
    <source>
        <dbReference type="EMBL" id="TRX05909.1"/>
    </source>
</evidence>
<comment type="caution">
    <text evidence="6">The sequence shown here is derived from an EMBL/GenBank/DDBJ whole genome shotgun (WGS) entry which is preliminary data.</text>
</comment>
<feature type="domain" description="Prokaryotic STING" evidence="5">
    <location>
        <begin position="80"/>
        <end position="212"/>
    </location>
</feature>
<dbReference type="CDD" id="cd22659">
    <property type="entry name" value="STING_bact-like"/>
    <property type="match status" value="1"/>
</dbReference>
<evidence type="ECO:0000256" key="4">
    <source>
        <dbReference type="SAM" id="Phobius"/>
    </source>
</evidence>
<keyword evidence="4" id="KW-0472">Membrane</keyword>
<evidence type="ECO:0000313" key="7">
    <source>
        <dbReference type="Proteomes" id="UP000318528"/>
    </source>
</evidence>
<keyword evidence="2" id="KW-0051">Antiviral defense</keyword>
<dbReference type="RefSeq" id="WP_143387506.1">
    <property type="nucleotide sequence ID" value="NZ_VJZM01000014.1"/>
</dbReference>
<keyword evidence="4" id="KW-0812">Transmembrane</keyword>
<dbReference type="InterPro" id="IPR046876">
    <property type="entry name" value="Prok_STING"/>
</dbReference>
<feature type="transmembrane region" description="Helical" evidence="4">
    <location>
        <begin position="21"/>
        <end position="39"/>
    </location>
</feature>
<proteinExistence type="inferred from homology"/>
<dbReference type="Pfam" id="PF20300">
    <property type="entry name" value="prok_STING"/>
    <property type="match status" value="1"/>
</dbReference>
<gene>
    <name evidence="6" type="ORF">FNW12_09830</name>
</gene>
<name>A0ABY3CKS8_9FLAO</name>
<reference evidence="6 7" key="1">
    <citation type="submission" date="2019-07" db="EMBL/GenBank/DDBJ databases">
        <title>Novel species of Flavobacterium.</title>
        <authorList>
            <person name="Liu Q."/>
            <person name="Xin Y.-H."/>
        </authorList>
    </citation>
    <scope>NUCLEOTIDE SEQUENCE [LARGE SCALE GENOMIC DNA]</scope>
    <source>
        <strain evidence="6 7">GSP39</strain>
    </source>
</reference>
<sequence>MRKIEITILKLAEQNMKLLKYSSYILNSFALTVLILWLLKLKVDYFGDIELEALVVILSGSVVSLNQINRKLLEKIDYSPADALAFGYVNNFLLPAITQLKENGEVKPILFIYKPEKISELIPSNIDIIKAELRNKSYSLGEINLAPKSARSRDVLTIQKNPDKQVYFDFPNTLLSLLNYIDYKIESKENNSNKSEKEELGKKLISEFYKRVNDLAEEKRINNNLKYCDSKMKLF</sequence>
<keyword evidence="1" id="KW-0547">Nucleotide-binding</keyword>
<accession>A0ABY3CKS8</accession>
<keyword evidence="4" id="KW-1133">Transmembrane helix</keyword>
<comment type="similarity">
    <text evidence="3">In the C-terminal section; belongs to the bacterial STING family.</text>
</comment>
<evidence type="ECO:0000256" key="1">
    <source>
        <dbReference type="ARBA" id="ARBA00022741"/>
    </source>
</evidence>
<dbReference type="Proteomes" id="UP000318528">
    <property type="component" value="Unassembled WGS sequence"/>
</dbReference>
<dbReference type="EMBL" id="VJZN01000014">
    <property type="protein sequence ID" value="TRX05909.1"/>
    <property type="molecule type" value="Genomic_DNA"/>
</dbReference>
<organism evidence="6 7">
    <name type="scientific">Flavobacterium gawalongense</name>
    <dbReference type="NCBI Taxonomy" id="2594432"/>
    <lineage>
        <taxon>Bacteria</taxon>
        <taxon>Pseudomonadati</taxon>
        <taxon>Bacteroidota</taxon>
        <taxon>Flavobacteriia</taxon>
        <taxon>Flavobacteriales</taxon>
        <taxon>Flavobacteriaceae</taxon>
        <taxon>Flavobacterium</taxon>
    </lineage>
</organism>
<evidence type="ECO:0000259" key="5">
    <source>
        <dbReference type="Pfam" id="PF20300"/>
    </source>
</evidence>
<keyword evidence="7" id="KW-1185">Reference proteome</keyword>
<protein>
    <recommendedName>
        <fullName evidence="5">Prokaryotic STING domain-containing protein</fullName>
    </recommendedName>
</protein>
<evidence type="ECO:0000256" key="2">
    <source>
        <dbReference type="ARBA" id="ARBA00023118"/>
    </source>
</evidence>
<evidence type="ECO:0000256" key="3">
    <source>
        <dbReference type="ARBA" id="ARBA00034315"/>
    </source>
</evidence>